<dbReference type="EMBL" id="WVUH01000490">
    <property type="protein sequence ID" value="MBO4210466.1"/>
    <property type="molecule type" value="Genomic_DNA"/>
</dbReference>
<feature type="non-terminal residue" evidence="2">
    <location>
        <position position="89"/>
    </location>
</feature>
<comment type="caution">
    <text evidence="2">The sequence shown here is derived from an EMBL/GenBank/DDBJ whole genome shotgun (WGS) entry which is preliminary data.</text>
</comment>
<evidence type="ECO:0000313" key="3">
    <source>
        <dbReference type="Proteomes" id="UP000823521"/>
    </source>
</evidence>
<keyword evidence="1" id="KW-0175">Coiled coil</keyword>
<evidence type="ECO:0000313" key="2">
    <source>
        <dbReference type="EMBL" id="MBO4210466.1"/>
    </source>
</evidence>
<name>A0ABS3W0Z1_MICEH</name>
<organism evidence="2 3">
    <name type="scientific">Micromonospora echinofusca</name>
    <dbReference type="NCBI Taxonomy" id="47858"/>
    <lineage>
        <taxon>Bacteria</taxon>
        <taxon>Bacillati</taxon>
        <taxon>Actinomycetota</taxon>
        <taxon>Actinomycetes</taxon>
        <taxon>Micromonosporales</taxon>
        <taxon>Micromonosporaceae</taxon>
        <taxon>Micromonospora</taxon>
    </lineage>
</organism>
<reference evidence="2 3" key="1">
    <citation type="submission" date="2019-12" db="EMBL/GenBank/DDBJ databases">
        <title>Whole genome sequencing of endophytic Actinobacterium Micromonospora sp. MPMI6T.</title>
        <authorList>
            <person name="Evv R."/>
            <person name="Podile A.R."/>
        </authorList>
    </citation>
    <scope>NUCLEOTIDE SEQUENCE [LARGE SCALE GENOMIC DNA]</scope>
    <source>
        <strain evidence="2 3">MPMI6</strain>
    </source>
</reference>
<proteinExistence type="predicted"/>
<sequence>MSGAEVDRASYQSLLRELAGLSAASDAQRAEAHDWYARQCAAATRAVRTAEEQVRAAETEYAAATEQAEQVETEAAHLWQVLAGRIGAR</sequence>
<accession>A0ABS3W0Z1</accession>
<gene>
    <name evidence="2" type="ORF">GSF22_31410</name>
</gene>
<evidence type="ECO:0000256" key="1">
    <source>
        <dbReference type="SAM" id="Coils"/>
    </source>
</evidence>
<dbReference type="Proteomes" id="UP000823521">
    <property type="component" value="Unassembled WGS sequence"/>
</dbReference>
<keyword evidence="3" id="KW-1185">Reference proteome</keyword>
<feature type="coiled-coil region" evidence="1">
    <location>
        <begin position="40"/>
        <end position="74"/>
    </location>
</feature>
<protein>
    <submittedName>
        <fullName evidence="2">Uncharacterized protein</fullName>
    </submittedName>
</protein>